<dbReference type="RefSeq" id="WP_184951749.1">
    <property type="nucleotide sequence ID" value="NZ_BOMC01000083.1"/>
</dbReference>
<dbReference type="AlphaFoldDB" id="A0A7W7CQX4"/>
<dbReference type="GO" id="GO:0043856">
    <property type="term" value="F:anti-sigma factor antagonist activity"/>
    <property type="evidence" value="ECO:0007669"/>
    <property type="project" value="InterPro"/>
</dbReference>
<dbReference type="InterPro" id="IPR058548">
    <property type="entry name" value="MlaB-like_STAS"/>
</dbReference>
<dbReference type="InterPro" id="IPR003658">
    <property type="entry name" value="Anti-sigma_ant"/>
</dbReference>
<proteinExistence type="inferred from homology"/>
<dbReference type="CDD" id="cd07043">
    <property type="entry name" value="STAS_anti-anti-sigma_factors"/>
    <property type="match status" value="1"/>
</dbReference>
<name>A0A7W7CQX4_9ACTN</name>
<keyword evidence="5" id="KW-1185">Reference proteome</keyword>
<protein>
    <recommendedName>
        <fullName evidence="2">Anti-sigma factor antagonist</fullName>
    </recommendedName>
</protein>
<dbReference type="SUPFAM" id="SSF52091">
    <property type="entry name" value="SpoIIaa-like"/>
    <property type="match status" value="1"/>
</dbReference>
<evidence type="ECO:0000259" key="3">
    <source>
        <dbReference type="PROSITE" id="PS50801"/>
    </source>
</evidence>
<feature type="domain" description="STAS" evidence="3">
    <location>
        <begin position="14"/>
        <end position="118"/>
    </location>
</feature>
<dbReference type="Gene3D" id="3.30.750.24">
    <property type="entry name" value="STAS domain"/>
    <property type="match status" value="1"/>
</dbReference>
<evidence type="ECO:0000256" key="2">
    <source>
        <dbReference type="RuleBase" id="RU003749"/>
    </source>
</evidence>
<gene>
    <name evidence="4" type="ORF">BKA14_003239</name>
</gene>
<comment type="similarity">
    <text evidence="1 2">Belongs to the anti-sigma-factor antagonist family.</text>
</comment>
<evidence type="ECO:0000313" key="4">
    <source>
        <dbReference type="EMBL" id="MBB4693091.1"/>
    </source>
</evidence>
<dbReference type="PROSITE" id="PS50801">
    <property type="entry name" value="STAS"/>
    <property type="match status" value="1"/>
</dbReference>
<evidence type="ECO:0000256" key="1">
    <source>
        <dbReference type="ARBA" id="ARBA00009013"/>
    </source>
</evidence>
<dbReference type="Proteomes" id="UP000542742">
    <property type="component" value="Unassembled WGS sequence"/>
</dbReference>
<dbReference type="InterPro" id="IPR002645">
    <property type="entry name" value="STAS_dom"/>
</dbReference>
<evidence type="ECO:0000313" key="5">
    <source>
        <dbReference type="Proteomes" id="UP000542742"/>
    </source>
</evidence>
<dbReference type="NCBIfam" id="TIGR00377">
    <property type="entry name" value="ant_ant_sig"/>
    <property type="match status" value="1"/>
</dbReference>
<dbReference type="Pfam" id="PF13466">
    <property type="entry name" value="STAS_2"/>
    <property type="match status" value="1"/>
</dbReference>
<sequence>MTPFAVTKRNDGAGVYRLMVGGELDEDTSDGLVVVMANAAGQADVVEIVVDLRRVSFLAAAGIRALLHGRAAAAGRGCAFRVVNAAGIVLQVIKISGVHHILAVTTEPEAAATEHQPL</sequence>
<comment type="caution">
    <text evidence="4">The sequence shown here is derived from an EMBL/GenBank/DDBJ whole genome shotgun (WGS) entry which is preliminary data.</text>
</comment>
<dbReference type="EMBL" id="JACHMF010000001">
    <property type="protein sequence ID" value="MBB4693091.1"/>
    <property type="molecule type" value="Genomic_DNA"/>
</dbReference>
<organism evidence="4 5">
    <name type="scientific">Paractinoplanes abujensis</name>
    <dbReference type="NCBI Taxonomy" id="882441"/>
    <lineage>
        <taxon>Bacteria</taxon>
        <taxon>Bacillati</taxon>
        <taxon>Actinomycetota</taxon>
        <taxon>Actinomycetes</taxon>
        <taxon>Micromonosporales</taxon>
        <taxon>Micromonosporaceae</taxon>
        <taxon>Paractinoplanes</taxon>
    </lineage>
</organism>
<accession>A0A7W7CQX4</accession>
<reference evidence="4 5" key="1">
    <citation type="submission" date="2020-08" db="EMBL/GenBank/DDBJ databases">
        <title>Sequencing the genomes of 1000 actinobacteria strains.</title>
        <authorList>
            <person name="Klenk H.-P."/>
        </authorList>
    </citation>
    <scope>NUCLEOTIDE SEQUENCE [LARGE SCALE GENOMIC DNA]</scope>
    <source>
        <strain evidence="4 5">DSM 45518</strain>
    </source>
</reference>
<dbReference type="InterPro" id="IPR036513">
    <property type="entry name" value="STAS_dom_sf"/>
</dbReference>